<dbReference type="InterPro" id="IPR006140">
    <property type="entry name" value="D-isomer_DH_NAD-bd"/>
</dbReference>
<organism evidence="4 5">
    <name type="scientific">Terriglobus saanensis (strain ATCC BAA-1853 / DSM 23119 / SP1PR4)</name>
    <dbReference type="NCBI Taxonomy" id="401053"/>
    <lineage>
        <taxon>Bacteria</taxon>
        <taxon>Pseudomonadati</taxon>
        <taxon>Acidobacteriota</taxon>
        <taxon>Terriglobia</taxon>
        <taxon>Terriglobales</taxon>
        <taxon>Acidobacteriaceae</taxon>
        <taxon>Terriglobus</taxon>
    </lineage>
</organism>
<protein>
    <submittedName>
        <fullName evidence="4">D-isomer specific 2-hydroxyacid dehydrogenase NAD-binding protein</fullName>
    </submittedName>
</protein>
<dbReference type="InterPro" id="IPR036291">
    <property type="entry name" value="NAD(P)-bd_dom_sf"/>
</dbReference>
<dbReference type="eggNOG" id="COG0111">
    <property type="taxonomic scope" value="Bacteria"/>
</dbReference>
<dbReference type="CDD" id="cd12166">
    <property type="entry name" value="2-Hacid_dh_7"/>
    <property type="match status" value="1"/>
</dbReference>
<reference evidence="4 5" key="1">
    <citation type="journal article" date="2012" name="Stand. Genomic Sci.">
        <title>Complete genome sequence of Terriglobus saanensis type strain SP1PR4(T), an Acidobacteria from tundra soil.</title>
        <authorList>
            <person name="Rawat S.R."/>
            <person name="Mannisto M.K."/>
            <person name="Starovoytov V."/>
            <person name="Goodwin L."/>
            <person name="Nolan M."/>
            <person name="Hauser L."/>
            <person name="Land M."/>
            <person name="Davenport K.W."/>
            <person name="Woyke T."/>
            <person name="Haggblom M.M."/>
        </authorList>
    </citation>
    <scope>NUCLEOTIDE SEQUENCE</scope>
    <source>
        <strain evidence="5">ATCC BAA-1853 / DSM 23119 / SP1PR4</strain>
    </source>
</reference>
<dbReference type="GO" id="GO:0016616">
    <property type="term" value="F:oxidoreductase activity, acting on the CH-OH group of donors, NAD or NADP as acceptor"/>
    <property type="evidence" value="ECO:0007669"/>
    <property type="project" value="UniProtKB-ARBA"/>
</dbReference>
<dbReference type="OrthoDB" id="9805416at2"/>
<dbReference type="SUPFAM" id="SSF51735">
    <property type="entry name" value="NAD(P)-binding Rossmann-fold domains"/>
    <property type="match status" value="1"/>
</dbReference>
<sequence>MIKVGVQAALPDYLLRSLPAEAEVVRIPEKITSPIELDFWVLPFGSATAKAMAPHIQGYKVAQTITAGVDSILPWLPKGVTLCDGRGIHDVSVSEWVVGVVLATYKRLPLYRDLQTVQVWKGQAQEAVFTDDDAVSNGLYRILGEDLHGRTVLIVGYGSIGIAIEERLRPFGVKFLRLARTPKQSPEVRAIGDLHELLPQADVIVVIVPLTDETRGFIGEREFALMKEGALLVNAARGPVVQTDALVKALTHHHLRAALDVTDPEPLPAGHLLWSVPNLLLTPHVAGSTPQFVERAFAFVGEQVRREVNNQPLENIVTEAGY</sequence>
<dbReference type="AlphaFoldDB" id="E8V3X3"/>
<evidence type="ECO:0000256" key="1">
    <source>
        <dbReference type="ARBA" id="ARBA00023002"/>
    </source>
</evidence>
<dbReference type="Gene3D" id="3.40.50.720">
    <property type="entry name" value="NAD(P)-binding Rossmann-like Domain"/>
    <property type="match status" value="2"/>
</dbReference>
<dbReference type="Pfam" id="PF02826">
    <property type="entry name" value="2-Hacid_dh_C"/>
    <property type="match status" value="1"/>
</dbReference>
<dbReference type="HOGENOM" id="CLU_019796_1_0_0"/>
<feature type="domain" description="D-isomer specific 2-hydroxyacid dehydrogenase NAD-binding" evidence="3">
    <location>
        <begin position="140"/>
        <end position="286"/>
    </location>
</feature>
<dbReference type="PANTHER" id="PTHR43333:SF1">
    <property type="entry name" value="D-ISOMER SPECIFIC 2-HYDROXYACID DEHYDROGENASE NAD-BINDING DOMAIN-CONTAINING PROTEIN"/>
    <property type="match status" value="1"/>
</dbReference>
<dbReference type="PROSITE" id="PS00670">
    <property type="entry name" value="D_2_HYDROXYACID_DH_2"/>
    <property type="match status" value="1"/>
</dbReference>
<evidence type="ECO:0000256" key="2">
    <source>
        <dbReference type="ARBA" id="ARBA00023027"/>
    </source>
</evidence>
<dbReference type="InterPro" id="IPR029753">
    <property type="entry name" value="D-isomer_DH_CS"/>
</dbReference>
<proteinExistence type="predicted"/>
<gene>
    <name evidence="4" type="ordered locus">AciPR4_0552</name>
</gene>
<dbReference type="Proteomes" id="UP000006844">
    <property type="component" value="Chromosome"/>
</dbReference>
<keyword evidence="2" id="KW-0520">NAD</keyword>
<keyword evidence="5" id="KW-1185">Reference proteome</keyword>
<dbReference type="GO" id="GO:0051287">
    <property type="term" value="F:NAD binding"/>
    <property type="evidence" value="ECO:0007669"/>
    <property type="project" value="InterPro"/>
</dbReference>
<dbReference type="PANTHER" id="PTHR43333">
    <property type="entry name" value="2-HACID_DH_C DOMAIN-CONTAINING PROTEIN"/>
    <property type="match status" value="1"/>
</dbReference>
<dbReference type="STRING" id="401053.AciPR4_0552"/>
<evidence type="ECO:0000259" key="3">
    <source>
        <dbReference type="Pfam" id="PF02826"/>
    </source>
</evidence>
<dbReference type="EMBL" id="CP002467">
    <property type="protein sequence ID" value="ADV81387.1"/>
    <property type="molecule type" value="Genomic_DNA"/>
</dbReference>
<name>E8V3X3_TERSS</name>
<evidence type="ECO:0000313" key="5">
    <source>
        <dbReference type="Proteomes" id="UP000006844"/>
    </source>
</evidence>
<dbReference type="KEGG" id="tsa:AciPR4_0552"/>
<keyword evidence="1" id="KW-0560">Oxidoreductase</keyword>
<evidence type="ECO:0000313" key="4">
    <source>
        <dbReference type="EMBL" id="ADV81387.1"/>
    </source>
</evidence>
<accession>E8V3X3</accession>
<dbReference type="RefSeq" id="WP_013567120.1">
    <property type="nucleotide sequence ID" value="NC_014963.1"/>
</dbReference>